<evidence type="ECO:0000259" key="1">
    <source>
        <dbReference type="Pfam" id="PF17919"/>
    </source>
</evidence>
<accession>A0AAD9G8T3</accession>
<dbReference type="EMBL" id="JASMQC010000027">
    <property type="protein sequence ID" value="KAK1933942.1"/>
    <property type="molecule type" value="Genomic_DNA"/>
</dbReference>
<dbReference type="InterPro" id="IPR041577">
    <property type="entry name" value="RT_RNaseH_2"/>
</dbReference>
<name>A0AAD9G8T3_9STRA</name>
<protein>
    <recommendedName>
        <fullName evidence="1">Reverse transcriptase/retrotransposon-derived protein RNase H-like domain-containing protein</fullName>
    </recommendedName>
</protein>
<dbReference type="Pfam" id="PF17919">
    <property type="entry name" value="RT_RNaseH_2"/>
    <property type="match status" value="1"/>
</dbReference>
<dbReference type="InterPro" id="IPR043502">
    <property type="entry name" value="DNA/RNA_pol_sf"/>
</dbReference>
<dbReference type="SUPFAM" id="SSF56672">
    <property type="entry name" value="DNA/RNA polymerases"/>
    <property type="match status" value="1"/>
</dbReference>
<organism evidence="2 3">
    <name type="scientific">Phytophthora citrophthora</name>
    <dbReference type="NCBI Taxonomy" id="4793"/>
    <lineage>
        <taxon>Eukaryota</taxon>
        <taxon>Sar</taxon>
        <taxon>Stramenopiles</taxon>
        <taxon>Oomycota</taxon>
        <taxon>Peronosporomycetes</taxon>
        <taxon>Peronosporales</taxon>
        <taxon>Peronosporaceae</taxon>
        <taxon>Phytophthora</taxon>
    </lineage>
</organism>
<reference evidence="2" key="1">
    <citation type="submission" date="2023-08" db="EMBL/GenBank/DDBJ databases">
        <title>Reference Genome Resource for the Citrus Pathogen Phytophthora citrophthora.</title>
        <authorList>
            <person name="Moller H."/>
            <person name="Coetzee B."/>
            <person name="Rose L.J."/>
            <person name="Van Niekerk J.M."/>
        </authorList>
    </citation>
    <scope>NUCLEOTIDE SEQUENCE</scope>
    <source>
        <strain evidence="2">STE-U-9442</strain>
    </source>
</reference>
<keyword evidence="3" id="KW-1185">Reference proteome</keyword>
<proteinExistence type="predicted"/>
<evidence type="ECO:0000313" key="3">
    <source>
        <dbReference type="Proteomes" id="UP001259832"/>
    </source>
</evidence>
<dbReference type="AlphaFoldDB" id="A0AAD9G8T3"/>
<feature type="domain" description="Reverse transcriptase/retrotransposon-derived protein RNase H-like" evidence="1">
    <location>
        <begin position="2"/>
        <end position="83"/>
    </location>
</feature>
<evidence type="ECO:0000313" key="2">
    <source>
        <dbReference type="EMBL" id="KAK1933942.1"/>
    </source>
</evidence>
<dbReference type="Proteomes" id="UP001259832">
    <property type="component" value="Unassembled WGS sequence"/>
</dbReference>
<sequence length="163" mass="18326">MKAVVARKVELASPKNGDPFHIYTDASGYQLGAVSTQHGRPLAFWSKKCTGSQRNYLANRLVLLSILLIFREYRVMHLDQELHIHRQPQFDVGDIQQHSDDEVALRGRVVRTSHSLYQRRNDVANSLFRLPGKSCSGLGKDEVAVHESVTASDDPVLFSLSLQ</sequence>
<comment type="caution">
    <text evidence="2">The sequence shown here is derived from an EMBL/GenBank/DDBJ whole genome shotgun (WGS) entry which is preliminary data.</text>
</comment>
<gene>
    <name evidence="2" type="ORF">P3T76_011702</name>
</gene>